<protein>
    <submittedName>
        <fullName evidence="1">Uncharacterized protein</fullName>
    </submittedName>
</protein>
<organism evidence="1">
    <name type="scientific">Rhizophora mucronata</name>
    <name type="common">Asiatic mangrove</name>
    <dbReference type="NCBI Taxonomy" id="61149"/>
    <lineage>
        <taxon>Eukaryota</taxon>
        <taxon>Viridiplantae</taxon>
        <taxon>Streptophyta</taxon>
        <taxon>Embryophyta</taxon>
        <taxon>Tracheophyta</taxon>
        <taxon>Spermatophyta</taxon>
        <taxon>Magnoliopsida</taxon>
        <taxon>eudicotyledons</taxon>
        <taxon>Gunneridae</taxon>
        <taxon>Pentapetalae</taxon>
        <taxon>rosids</taxon>
        <taxon>fabids</taxon>
        <taxon>Malpighiales</taxon>
        <taxon>Rhizophoraceae</taxon>
        <taxon>Rhizophora</taxon>
    </lineage>
</organism>
<proteinExistence type="predicted"/>
<evidence type="ECO:0000313" key="1">
    <source>
        <dbReference type="EMBL" id="MBX43761.1"/>
    </source>
</evidence>
<dbReference type="AlphaFoldDB" id="A0A2P2NMR9"/>
<reference evidence="1" key="1">
    <citation type="submission" date="2018-02" db="EMBL/GenBank/DDBJ databases">
        <title>Rhizophora mucronata_Transcriptome.</title>
        <authorList>
            <person name="Meera S.P."/>
            <person name="Sreeshan A."/>
            <person name="Augustine A."/>
        </authorList>
    </citation>
    <scope>NUCLEOTIDE SEQUENCE</scope>
    <source>
        <tissue evidence="1">Leaf</tissue>
    </source>
</reference>
<dbReference type="EMBL" id="GGEC01063277">
    <property type="protein sequence ID" value="MBX43761.1"/>
    <property type="molecule type" value="Transcribed_RNA"/>
</dbReference>
<sequence length="33" mass="3837">MEIPCYSRKKIQAVTCSKLAAKKVRHWLIFSTV</sequence>
<name>A0A2P2NMR9_RHIMU</name>
<accession>A0A2P2NMR9</accession>